<evidence type="ECO:0000313" key="2">
    <source>
        <dbReference type="EMBL" id="CUO97683.1"/>
    </source>
</evidence>
<dbReference type="GeneID" id="75047671"/>
<evidence type="ECO:0000313" key="8">
    <source>
        <dbReference type="Proteomes" id="UP000262524"/>
    </source>
</evidence>
<gene>
    <name evidence="5" type="ORF">DW833_15075</name>
    <name evidence="4" type="ORF">DW972_13485</name>
    <name evidence="3" type="ORF">DXD91_14410</name>
    <name evidence="2" type="ORF">ERS852450_02786</name>
    <name evidence="1" type="ORF">ERS852578_02728</name>
</gene>
<evidence type="ECO:0000313" key="7">
    <source>
        <dbReference type="Proteomes" id="UP000095679"/>
    </source>
</evidence>
<dbReference type="EMBL" id="CYZL01000034">
    <property type="protein sequence ID" value="CUO97683.1"/>
    <property type="molecule type" value="Genomic_DNA"/>
</dbReference>
<evidence type="ECO:0000313" key="4">
    <source>
        <dbReference type="EMBL" id="RGZ78416.1"/>
    </source>
</evidence>
<proteinExistence type="predicted"/>
<dbReference type="EMBL" id="QSEP01000129">
    <property type="protein sequence ID" value="RGZ78416.1"/>
    <property type="molecule type" value="Genomic_DNA"/>
</dbReference>
<protein>
    <submittedName>
        <fullName evidence="3">DUF4364 family protein</fullName>
    </submittedName>
</protein>
<reference evidence="6 7" key="1">
    <citation type="submission" date="2015-09" db="EMBL/GenBank/DDBJ databases">
        <authorList>
            <consortium name="Pathogen Informatics"/>
        </authorList>
    </citation>
    <scope>NUCLEOTIDE SEQUENCE [LARGE SCALE GENOMIC DNA]</scope>
    <source>
        <strain evidence="2 7">2789STDY5834835</strain>
        <strain evidence="1 6">2789STDY5834966</strain>
    </source>
</reference>
<dbReference type="AlphaFoldDB" id="A0A173UU25"/>
<dbReference type="Proteomes" id="UP000095679">
    <property type="component" value="Unassembled WGS sequence"/>
</dbReference>
<dbReference type="Proteomes" id="UP000286561">
    <property type="component" value="Unassembled WGS sequence"/>
</dbReference>
<dbReference type="Pfam" id="PF14277">
    <property type="entry name" value="DUF4364"/>
    <property type="match status" value="1"/>
</dbReference>
<evidence type="ECO:0000313" key="5">
    <source>
        <dbReference type="EMBL" id="RHC59923.1"/>
    </source>
</evidence>
<reference evidence="8 9" key="2">
    <citation type="submission" date="2018-08" db="EMBL/GenBank/DDBJ databases">
        <title>A genome reference for cultivated species of the human gut microbiota.</title>
        <authorList>
            <person name="Zou Y."/>
            <person name="Xue W."/>
            <person name="Luo G."/>
        </authorList>
    </citation>
    <scope>NUCLEOTIDE SEQUENCE [LARGE SCALE GENOMIC DNA]</scope>
    <source>
        <strain evidence="5 9">AM34-3LB</strain>
        <strain evidence="4 10">AM48-23BH</strain>
        <strain evidence="3 8">TM10-1AC</strain>
    </source>
</reference>
<dbReference type="Proteomes" id="UP000284621">
    <property type="component" value="Unassembled WGS sequence"/>
</dbReference>
<evidence type="ECO:0000313" key="9">
    <source>
        <dbReference type="Proteomes" id="UP000284621"/>
    </source>
</evidence>
<evidence type="ECO:0000313" key="6">
    <source>
        <dbReference type="Proteomes" id="UP000095390"/>
    </source>
</evidence>
<accession>A0A173UU25</accession>
<dbReference type="OrthoDB" id="9783597at2"/>
<dbReference type="Proteomes" id="UP000262524">
    <property type="component" value="Unassembled WGS sequence"/>
</dbReference>
<dbReference type="InterPro" id="IPR025374">
    <property type="entry name" value="DUF4364"/>
</dbReference>
<evidence type="ECO:0000313" key="1">
    <source>
        <dbReference type="EMBL" id="CUN18439.1"/>
    </source>
</evidence>
<evidence type="ECO:0000313" key="10">
    <source>
        <dbReference type="Proteomes" id="UP000286561"/>
    </source>
</evidence>
<evidence type="ECO:0000313" key="3">
    <source>
        <dbReference type="EMBL" id="RGI78293.1"/>
    </source>
</evidence>
<dbReference type="RefSeq" id="WP_005351892.1">
    <property type="nucleotide sequence ID" value="NZ_BLYK01000032.1"/>
</dbReference>
<dbReference type="EMBL" id="QSOE01000156">
    <property type="protein sequence ID" value="RGI78293.1"/>
    <property type="molecule type" value="Genomic_DNA"/>
</dbReference>
<dbReference type="EMBL" id="CYYC01000047">
    <property type="protein sequence ID" value="CUN18439.1"/>
    <property type="molecule type" value="Genomic_DNA"/>
</dbReference>
<dbReference type="EMBL" id="QSID01000025">
    <property type="protein sequence ID" value="RHC59923.1"/>
    <property type="molecule type" value="Genomic_DNA"/>
</dbReference>
<name>A0A173UU25_9FIRM</name>
<dbReference type="Proteomes" id="UP000095390">
    <property type="component" value="Unassembled WGS sequence"/>
</dbReference>
<keyword evidence="9" id="KW-1185">Reference proteome</keyword>
<sequence>MSEESLTLYKLMILFMLDNLDFPLTNSQLSEFFVNHGYTSYFHLQQAINELVESEFVRAETIRNTTNYHLISSGKEALSMFHTQISEPIKNDILDYFAEKKYQLRKEVDITADYYPLKKKRGEYMVKTQIKEKGSLLLELNINVVSKEQAIAICDSWEKKSDAVYGKLMEMLLLDE</sequence>
<organism evidence="1 6">
    <name type="scientific">Anaerobutyricum hallii</name>
    <dbReference type="NCBI Taxonomy" id="39488"/>
    <lineage>
        <taxon>Bacteria</taxon>
        <taxon>Bacillati</taxon>
        <taxon>Bacillota</taxon>
        <taxon>Clostridia</taxon>
        <taxon>Lachnospirales</taxon>
        <taxon>Lachnospiraceae</taxon>
        <taxon>Anaerobutyricum</taxon>
    </lineage>
</organism>